<keyword evidence="2" id="KW-1185">Reference proteome</keyword>
<protein>
    <submittedName>
        <fullName evidence="1">FAD-binding monooxygenase</fullName>
    </submittedName>
</protein>
<proteinExistence type="predicted"/>
<organism evidence="1 2">
    <name type="scientific">Acrocarpospora pleiomorpha</name>
    <dbReference type="NCBI Taxonomy" id="90975"/>
    <lineage>
        <taxon>Bacteria</taxon>
        <taxon>Bacillati</taxon>
        <taxon>Actinomycetota</taxon>
        <taxon>Actinomycetes</taxon>
        <taxon>Streptosporangiales</taxon>
        <taxon>Streptosporangiaceae</taxon>
        <taxon>Acrocarpospora</taxon>
    </lineage>
</organism>
<dbReference type="EMBL" id="BLAF01000004">
    <property type="protein sequence ID" value="GES17434.1"/>
    <property type="molecule type" value="Genomic_DNA"/>
</dbReference>
<reference evidence="1 2" key="1">
    <citation type="submission" date="2019-10" db="EMBL/GenBank/DDBJ databases">
        <title>Whole genome shotgun sequence of Acrocarpospora pleiomorpha NBRC 16267.</title>
        <authorList>
            <person name="Ichikawa N."/>
            <person name="Kimura A."/>
            <person name="Kitahashi Y."/>
            <person name="Komaki H."/>
            <person name="Oguchi A."/>
        </authorList>
    </citation>
    <scope>NUCLEOTIDE SEQUENCE [LARGE SCALE GENOMIC DNA]</scope>
    <source>
        <strain evidence="1 2">NBRC 16267</strain>
    </source>
</reference>
<dbReference type="Gene3D" id="3.50.50.60">
    <property type="entry name" value="FAD/NAD(P)-binding domain"/>
    <property type="match status" value="1"/>
</dbReference>
<evidence type="ECO:0000313" key="1">
    <source>
        <dbReference type="EMBL" id="GES17434.1"/>
    </source>
</evidence>
<comment type="caution">
    <text evidence="1">The sequence shown here is derived from an EMBL/GenBank/DDBJ whole genome shotgun (WGS) entry which is preliminary data.</text>
</comment>
<accession>A0A5M3X8L2</accession>
<keyword evidence="1" id="KW-0560">Oxidoreductase</keyword>
<gene>
    <name evidence="1" type="ORF">Aple_003290</name>
</gene>
<name>A0A5M3X8L2_9ACTN</name>
<dbReference type="PANTHER" id="PTHR43422:SF3">
    <property type="entry name" value="THIAMINE THIAZOLE SYNTHASE"/>
    <property type="match status" value="1"/>
</dbReference>
<dbReference type="SUPFAM" id="SSF51905">
    <property type="entry name" value="FAD/NAD(P)-binding domain"/>
    <property type="match status" value="1"/>
</dbReference>
<evidence type="ECO:0000313" key="2">
    <source>
        <dbReference type="Proteomes" id="UP000377595"/>
    </source>
</evidence>
<dbReference type="Proteomes" id="UP000377595">
    <property type="component" value="Unassembled WGS sequence"/>
</dbReference>
<dbReference type="AlphaFoldDB" id="A0A5M3X8L2"/>
<keyword evidence="1" id="KW-0503">Monooxygenase</keyword>
<sequence length="439" mass="47351">MAGLVTARVLSDHVDRVRILERDHLPEEAIPRSGVPQGRHAHVLLAAGQSLLDGWFPGLADELRAGGAVPLDAGGLVWRQGGASWTASDLGLCALSMSRPLLETTVHRRLLRQRPNVSIADETAVDGLILEDGRVVGVQVDGAQHRADLVVACSGRHTRFLDLLAERGFPAPEVSAVHIDLACGTRVVPRQPDDLTRAVAIEVDDLACSHRMGRMVPAEGNRWIITLGSFHDEAPPIEPAAYADFARCLPSPLIADVLARTEALTPVLTYRMPTSRRRHVERLDRTPAGFLVLGDAICSLNPLHAQGMLSAALQAQALGRAIARHGLTSPQLARAFYRQAAKVVDAPWRLAAAADFVDACTSGPESVGTGLLNRYLDMVSRACRTSIPVARQTLRVQNLLARPASLMTPAMVVRVLLAARRSRWRRRNPAGREAGSPVG</sequence>
<dbReference type="GO" id="GO:0004497">
    <property type="term" value="F:monooxygenase activity"/>
    <property type="evidence" value="ECO:0007669"/>
    <property type="project" value="UniProtKB-KW"/>
</dbReference>
<dbReference type="PANTHER" id="PTHR43422">
    <property type="entry name" value="THIAMINE THIAZOLE SYNTHASE"/>
    <property type="match status" value="1"/>
</dbReference>
<dbReference type="InterPro" id="IPR036188">
    <property type="entry name" value="FAD/NAD-bd_sf"/>
</dbReference>